<keyword evidence="3" id="KW-1185">Reference proteome</keyword>
<protein>
    <recommendedName>
        <fullName evidence="4">YheU family protein</fullName>
    </recommendedName>
</protein>
<dbReference type="InterPro" id="IPR010648">
    <property type="entry name" value="UPF0270"/>
</dbReference>
<evidence type="ECO:0000256" key="1">
    <source>
        <dbReference type="ARBA" id="ARBA00006450"/>
    </source>
</evidence>
<organism evidence="2 3">
    <name type="scientific">Pseudoteredinibacter isoporae</name>
    <dbReference type="NCBI Taxonomy" id="570281"/>
    <lineage>
        <taxon>Bacteria</taxon>
        <taxon>Pseudomonadati</taxon>
        <taxon>Pseudomonadota</taxon>
        <taxon>Gammaproteobacteria</taxon>
        <taxon>Cellvibrionales</taxon>
        <taxon>Cellvibrionaceae</taxon>
        <taxon>Pseudoteredinibacter</taxon>
    </lineage>
</organism>
<dbReference type="Proteomes" id="UP000528457">
    <property type="component" value="Unassembled WGS sequence"/>
</dbReference>
<accession>A0A7X0MYR8</accession>
<dbReference type="AlphaFoldDB" id="A0A7X0MYR8"/>
<dbReference type="Gene3D" id="1.10.10.610">
    <property type="entry name" value="YehU-like"/>
    <property type="match status" value="1"/>
</dbReference>
<evidence type="ECO:0000313" key="3">
    <source>
        <dbReference type="Proteomes" id="UP000528457"/>
    </source>
</evidence>
<dbReference type="FunCoup" id="A0A7X0MYR8">
    <property type="interactions" value="15"/>
</dbReference>
<name>A0A7X0MYR8_9GAMM</name>
<reference evidence="2 3" key="1">
    <citation type="submission" date="2020-08" db="EMBL/GenBank/DDBJ databases">
        <title>Genomic Encyclopedia of Type Strains, Phase IV (KMG-IV): sequencing the most valuable type-strain genomes for metagenomic binning, comparative biology and taxonomic classification.</title>
        <authorList>
            <person name="Goeker M."/>
        </authorList>
    </citation>
    <scope>NUCLEOTIDE SEQUENCE [LARGE SCALE GENOMIC DNA]</scope>
    <source>
        <strain evidence="2 3">DSM 22368</strain>
    </source>
</reference>
<proteinExistence type="inferred from homology"/>
<dbReference type="InterPro" id="IPR036685">
    <property type="entry name" value="YehU-like_sf"/>
</dbReference>
<dbReference type="Pfam" id="PF06794">
    <property type="entry name" value="UPF0270"/>
    <property type="match status" value="1"/>
</dbReference>
<dbReference type="EMBL" id="JACHHT010000002">
    <property type="protein sequence ID" value="MBB6522347.1"/>
    <property type="molecule type" value="Genomic_DNA"/>
</dbReference>
<sequence length="60" mass="6977">MLESFVLREGTDYGEQEVSLERKLEQLRHQLKNGELLLCFDEPTESINLLTPQQAREMGL</sequence>
<gene>
    <name evidence="2" type="ORF">HNR48_002632</name>
</gene>
<evidence type="ECO:0000313" key="2">
    <source>
        <dbReference type="EMBL" id="MBB6522347.1"/>
    </source>
</evidence>
<comment type="caution">
    <text evidence="2">The sequence shown here is derived from an EMBL/GenBank/DDBJ whole genome shotgun (WGS) entry which is preliminary data.</text>
</comment>
<dbReference type="InParanoid" id="A0A7X0MYR8"/>
<dbReference type="SUPFAM" id="SSF118001">
    <property type="entry name" value="YehU-like"/>
    <property type="match status" value="1"/>
</dbReference>
<evidence type="ECO:0008006" key="4">
    <source>
        <dbReference type="Google" id="ProtNLM"/>
    </source>
</evidence>
<comment type="similarity">
    <text evidence="1">Belongs to the UPF0270 family.</text>
</comment>